<evidence type="ECO:0000256" key="1">
    <source>
        <dbReference type="SAM" id="MobiDB-lite"/>
    </source>
</evidence>
<dbReference type="VEuPathDB" id="VectorBase:GBRI040888"/>
<dbReference type="AlphaFoldDB" id="A0A1A9X1M0"/>
<proteinExistence type="predicted"/>
<feature type="compositionally biased region" description="Low complexity" evidence="1">
    <location>
        <begin position="77"/>
        <end position="100"/>
    </location>
</feature>
<dbReference type="STRING" id="37001.A0A1A9X1M0"/>
<reference evidence="3" key="1">
    <citation type="submission" date="2014-03" db="EMBL/GenBank/DDBJ databases">
        <authorList>
            <person name="Aksoy S."/>
            <person name="Warren W."/>
            <person name="Wilson R.K."/>
        </authorList>
    </citation>
    <scope>NUCLEOTIDE SEQUENCE [LARGE SCALE GENOMIC DNA]</scope>
    <source>
        <strain evidence="3">IAEA</strain>
    </source>
</reference>
<accession>A0A1A9X1M0</accession>
<protein>
    <submittedName>
        <fullName evidence="2">Uncharacterized protein</fullName>
    </submittedName>
</protein>
<organism evidence="2 3">
    <name type="scientific">Glossina brevipalpis</name>
    <dbReference type="NCBI Taxonomy" id="37001"/>
    <lineage>
        <taxon>Eukaryota</taxon>
        <taxon>Metazoa</taxon>
        <taxon>Ecdysozoa</taxon>
        <taxon>Arthropoda</taxon>
        <taxon>Hexapoda</taxon>
        <taxon>Insecta</taxon>
        <taxon>Pterygota</taxon>
        <taxon>Neoptera</taxon>
        <taxon>Endopterygota</taxon>
        <taxon>Diptera</taxon>
        <taxon>Brachycera</taxon>
        <taxon>Muscomorpha</taxon>
        <taxon>Hippoboscoidea</taxon>
        <taxon>Glossinidae</taxon>
        <taxon>Glossina</taxon>
    </lineage>
</organism>
<dbReference type="EnsemblMetazoa" id="GBRI040888-RA">
    <property type="protein sequence ID" value="GBRI040888-PA"/>
    <property type="gene ID" value="GBRI040888"/>
</dbReference>
<dbReference type="Proteomes" id="UP000091820">
    <property type="component" value="Unassembled WGS sequence"/>
</dbReference>
<evidence type="ECO:0000313" key="2">
    <source>
        <dbReference type="EnsemblMetazoa" id="GBRI040888-PA"/>
    </source>
</evidence>
<keyword evidence="3" id="KW-1185">Reference proteome</keyword>
<sequence length="114" mass="12463">MNDHILAATASGKHHLLTANNTAANLHALQQQQQQQQPAIGKAVEELVTVITEQEIEQTLEAEDLEMTAHGGQYQHNINYSNNNNNSSTTSHLNANTNNTIVPNATSTPFSYKN</sequence>
<name>A0A1A9X1M0_9MUSC</name>
<evidence type="ECO:0000313" key="3">
    <source>
        <dbReference type="Proteomes" id="UP000091820"/>
    </source>
</evidence>
<reference evidence="2" key="2">
    <citation type="submission" date="2020-05" db="UniProtKB">
        <authorList>
            <consortium name="EnsemblMetazoa"/>
        </authorList>
    </citation>
    <scope>IDENTIFICATION</scope>
    <source>
        <strain evidence="2">IAEA</strain>
    </source>
</reference>
<feature type="compositionally biased region" description="Polar residues" evidence="1">
    <location>
        <begin position="101"/>
        <end position="114"/>
    </location>
</feature>
<feature type="region of interest" description="Disordered" evidence="1">
    <location>
        <begin position="75"/>
        <end position="114"/>
    </location>
</feature>